<proteinExistence type="predicted"/>
<name>A0A4Y2H5T2_ARAVE</name>
<dbReference type="AlphaFoldDB" id="A0A4Y2H5T2"/>
<sequence>MPFLRSWGKNASTRYDQKVSGLVPYPQDRNVHSEELDRYCAESYKENLEESNHTCHTVRRQLKNDRCNSLDTEVGLLTAFTDPSRRRYASSTVRSNSTHTITMPTREARTRYGNKITYPATSRPHTRGAPSGEYS</sequence>
<comment type="caution">
    <text evidence="2">The sequence shown here is derived from an EMBL/GenBank/DDBJ whole genome shotgun (WGS) entry which is preliminary data.</text>
</comment>
<dbReference type="Proteomes" id="UP000499080">
    <property type="component" value="Unassembled WGS sequence"/>
</dbReference>
<evidence type="ECO:0000313" key="2">
    <source>
        <dbReference type="EMBL" id="GBM60887.1"/>
    </source>
</evidence>
<gene>
    <name evidence="2" type="ORF">AVEN_49647_1</name>
</gene>
<protein>
    <submittedName>
        <fullName evidence="2">Uncharacterized protein</fullName>
    </submittedName>
</protein>
<feature type="region of interest" description="Disordered" evidence="1">
    <location>
        <begin position="111"/>
        <end position="135"/>
    </location>
</feature>
<organism evidence="2 3">
    <name type="scientific">Araneus ventricosus</name>
    <name type="common">Orbweaver spider</name>
    <name type="synonym">Epeira ventricosa</name>
    <dbReference type="NCBI Taxonomy" id="182803"/>
    <lineage>
        <taxon>Eukaryota</taxon>
        <taxon>Metazoa</taxon>
        <taxon>Ecdysozoa</taxon>
        <taxon>Arthropoda</taxon>
        <taxon>Chelicerata</taxon>
        <taxon>Arachnida</taxon>
        <taxon>Araneae</taxon>
        <taxon>Araneomorphae</taxon>
        <taxon>Entelegynae</taxon>
        <taxon>Araneoidea</taxon>
        <taxon>Araneidae</taxon>
        <taxon>Araneus</taxon>
    </lineage>
</organism>
<dbReference type="EMBL" id="BGPR01001743">
    <property type="protein sequence ID" value="GBM60887.1"/>
    <property type="molecule type" value="Genomic_DNA"/>
</dbReference>
<keyword evidence="3" id="KW-1185">Reference proteome</keyword>
<reference evidence="2 3" key="1">
    <citation type="journal article" date="2019" name="Sci. Rep.">
        <title>Orb-weaving spider Araneus ventricosus genome elucidates the spidroin gene catalogue.</title>
        <authorList>
            <person name="Kono N."/>
            <person name="Nakamura H."/>
            <person name="Ohtoshi R."/>
            <person name="Moran D.A.P."/>
            <person name="Shinohara A."/>
            <person name="Yoshida Y."/>
            <person name="Fujiwara M."/>
            <person name="Mori M."/>
            <person name="Tomita M."/>
            <person name="Arakawa K."/>
        </authorList>
    </citation>
    <scope>NUCLEOTIDE SEQUENCE [LARGE SCALE GENOMIC DNA]</scope>
</reference>
<accession>A0A4Y2H5T2</accession>
<evidence type="ECO:0000313" key="3">
    <source>
        <dbReference type="Proteomes" id="UP000499080"/>
    </source>
</evidence>
<evidence type="ECO:0000256" key="1">
    <source>
        <dbReference type="SAM" id="MobiDB-lite"/>
    </source>
</evidence>